<reference evidence="2" key="1">
    <citation type="journal article" date="2019" name="Int. J. Syst. Evol. Microbiol.">
        <title>The Global Catalogue of Microorganisms (GCM) 10K type strain sequencing project: providing services to taxonomists for standard genome sequencing and annotation.</title>
        <authorList>
            <consortium name="The Broad Institute Genomics Platform"/>
            <consortium name="The Broad Institute Genome Sequencing Center for Infectious Disease"/>
            <person name="Wu L."/>
            <person name="Ma J."/>
        </authorList>
    </citation>
    <scope>NUCLEOTIDE SEQUENCE [LARGE SCALE GENOMIC DNA]</scope>
    <source>
        <strain evidence="2">CGMCC 1.10130</strain>
    </source>
</reference>
<dbReference type="RefSeq" id="WP_229744687.1">
    <property type="nucleotide sequence ID" value="NZ_BMDX01000006.1"/>
</dbReference>
<evidence type="ECO:0000313" key="2">
    <source>
        <dbReference type="Proteomes" id="UP000619743"/>
    </source>
</evidence>
<evidence type="ECO:0000313" key="1">
    <source>
        <dbReference type="EMBL" id="GGA74919.1"/>
    </source>
</evidence>
<proteinExistence type="predicted"/>
<evidence type="ECO:0008006" key="3">
    <source>
        <dbReference type="Google" id="ProtNLM"/>
    </source>
</evidence>
<comment type="caution">
    <text evidence="1">The sequence shown here is derived from an EMBL/GenBank/DDBJ whole genome shotgun (WGS) entry which is preliminary data.</text>
</comment>
<dbReference type="AlphaFoldDB" id="A0A8J2U4K7"/>
<accession>A0A8J2U4K7</accession>
<protein>
    <recommendedName>
        <fullName evidence="3">Solute-binding protein family 3/N-terminal domain-containing protein</fullName>
    </recommendedName>
</protein>
<name>A0A8J2U4K7_9GAMM</name>
<sequence>MHQLKFWNGNKSLVRQQHELQVITEISRTWGDQPWHIDNDVTALPKADDEGNVLNGYADLTVTVAGNSKFAGRAKVVIEQPIAKGLLGLRLLIIKRQRLAQFSNIHSLADLKPLRAGIPATWADAELFRANGCHVVERGSFEQIFERLKCDEFDYVSLGANEILDIYQNMAGDDPELIIEPTLMLYYPFPLVFYVAPNQLALADMIRAGLNEIAGNGVLEQCFDDYYGFPVGQLNIHQRRAINLHNPLLQGELADYQSPLMTNART</sequence>
<gene>
    <name evidence="1" type="ORF">GCM10011369_15970</name>
</gene>
<dbReference type="SUPFAM" id="SSF53850">
    <property type="entry name" value="Periplasmic binding protein-like II"/>
    <property type="match status" value="1"/>
</dbReference>
<dbReference type="EMBL" id="BMDX01000006">
    <property type="protein sequence ID" value="GGA74919.1"/>
    <property type="molecule type" value="Genomic_DNA"/>
</dbReference>
<keyword evidence="2" id="KW-1185">Reference proteome</keyword>
<dbReference type="Proteomes" id="UP000619743">
    <property type="component" value="Unassembled WGS sequence"/>
</dbReference>
<organism evidence="1 2">
    <name type="scientific">Neiella marina</name>
    <dbReference type="NCBI Taxonomy" id="508461"/>
    <lineage>
        <taxon>Bacteria</taxon>
        <taxon>Pseudomonadati</taxon>
        <taxon>Pseudomonadota</taxon>
        <taxon>Gammaproteobacteria</taxon>
        <taxon>Alteromonadales</taxon>
        <taxon>Echinimonadaceae</taxon>
        <taxon>Neiella</taxon>
    </lineage>
</organism>